<evidence type="ECO:0000256" key="4">
    <source>
        <dbReference type="ARBA" id="ARBA00022692"/>
    </source>
</evidence>
<dbReference type="InterPro" id="IPR000719">
    <property type="entry name" value="Prot_kinase_dom"/>
</dbReference>
<evidence type="ECO:0000256" key="15">
    <source>
        <dbReference type="RuleBase" id="RU000304"/>
    </source>
</evidence>
<dbReference type="InterPro" id="IPR001245">
    <property type="entry name" value="Ser-Thr/Tyr_kinase_cat_dom"/>
</dbReference>
<dbReference type="SUPFAM" id="SSF56112">
    <property type="entry name" value="Protein kinase-like (PK-like)"/>
    <property type="match status" value="1"/>
</dbReference>
<evidence type="ECO:0000313" key="17">
    <source>
        <dbReference type="EMBL" id="KAK7329264.1"/>
    </source>
</evidence>
<keyword evidence="7" id="KW-0418">Kinase</keyword>
<dbReference type="EMBL" id="JAYMYQ010000005">
    <property type="protein sequence ID" value="KAK7329264.1"/>
    <property type="molecule type" value="Genomic_DNA"/>
</dbReference>
<feature type="binding site" evidence="14">
    <location>
        <position position="49"/>
    </location>
    <ligand>
        <name>ATP</name>
        <dbReference type="ChEBI" id="CHEBI:30616"/>
    </ligand>
</feature>
<dbReference type="SMART" id="SM00220">
    <property type="entry name" value="S_TKc"/>
    <property type="match status" value="1"/>
</dbReference>
<dbReference type="InterPro" id="IPR008271">
    <property type="entry name" value="Ser/Thr_kinase_AS"/>
</dbReference>
<feature type="active site" description="Proton acceptor" evidence="12">
    <location>
        <position position="145"/>
    </location>
</feature>
<evidence type="ECO:0000256" key="9">
    <source>
        <dbReference type="ARBA" id="ARBA00022989"/>
    </source>
</evidence>
<name>A0AAN9L4X0_CANGL</name>
<evidence type="ECO:0000256" key="12">
    <source>
        <dbReference type="PIRSR" id="PIRSR000615-1"/>
    </source>
</evidence>
<keyword evidence="5" id="KW-0732">Signal</keyword>
<keyword evidence="13" id="KW-0460">Magnesium</keyword>
<comment type="caution">
    <text evidence="17">The sequence shown here is derived from an EMBL/GenBank/DDBJ whole genome shotgun (WGS) entry which is preliminary data.</text>
</comment>
<feature type="binding site" evidence="13">
    <location>
        <position position="163"/>
    </location>
    <ligand>
        <name>Mg(2+)</name>
        <dbReference type="ChEBI" id="CHEBI:18420"/>
    </ligand>
</feature>
<keyword evidence="2 15" id="KW-0723">Serine/threonine-protein kinase</keyword>
<reference evidence="17 18" key="1">
    <citation type="submission" date="2024-01" db="EMBL/GenBank/DDBJ databases">
        <title>The genomes of 5 underutilized Papilionoideae crops provide insights into root nodulation and disease resistanc.</title>
        <authorList>
            <person name="Jiang F."/>
        </authorList>
    </citation>
    <scope>NUCLEOTIDE SEQUENCE [LARGE SCALE GENOMIC DNA]</scope>
    <source>
        <strain evidence="17">LVBAO_FW01</strain>
        <tissue evidence="17">Leaves</tissue>
    </source>
</reference>
<dbReference type="FunFam" id="3.30.200.20:FF:000178">
    <property type="entry name" value="serine/threonine-protein kinase PBS1-like"/>
    <property type="match status" value="1"/>
</dbReference>
<accession>A0AAN9L4X0</accession>
<evidence type="ECO:0000256" key="13">
    <source>
        <dbReference type="PIRSR" id="PIRSR000615-3"/>
    </source>
</evidence>
<dbReference type="PROSITE" id="PS00108">
    <property type="entry name" value="PROTEIN_KINASE_ST"/>
    <property type="match status" value="1"/>
</dbReference>
<keyword evidence="8 14" id="KW-0067">ATP-binding</keyword>
<evidence type="ECO:0000259" key="16">
    <source>
        <dbReference type="PROSITE" id="PS50011"/>
    </source>
</evidence>
<keyword evidence="13" id="KW-0479">Metal-binding</keyword>
<dbReference type="Gene3D" id="1.10.510.10">
    <property type="entry name" value="Transferase(Phosphotransferase) domain 1"/>
    <property type="match status" value="1"/>
</dbReference>
<dbReference type="Pfam" id="PF07714">
    <property type="entry name" value="PK_Tyr_Ser-Thr"/>
    <property type="match status" value="1"/>
</dbReference>
<evidence type="ECO:0000256" key="14">
    <source>
        <dbReference type="PROSITE-ProRule" id="PRU10141"/>
    </source>
</evidence>
<keyword evidence="3" id="KW-0808">Transferase</keyword>
<dbReference type="PANTHER" id="PTHR27009">
    <property type="entry name" value="RUST RESISTANCE KINASE LR10-RELATED"/>
    <property type="match status" value="1"/>
</dbReference>
<evidence type="ECO:0000256" key="1">
    <source>
        <dbReference type="ARBA" id="ARBA00004479"/>
    </source>
</evidence>
<evidence type="ECO:0000256" key="10">
    <source>
        <dbReference type="ARBA" id="ARBA00023136"/>
    </source>
</evidence>
<dbReference type="AlphaFoldDB" id="A0AAN9L4X0"/>
<dbReference type="GO" id="GO:0016020">
    <property type="term" value="C:membrane"/>
    <property type="evidence" value="ECO:0007669"/>
    <property type="project" value="UniProtKB-SubCell"/>
</dbReference>
<evidence type="ECO:0000256" key="11">
    <source>
        <dbReference type="ARBA" id="ARBA00023180"/>
    </source>
</evidence>
<dbReference type="GO" id="GO:0046872">
    <property type="term" value="F:metal ion binding"/>
    <property type="evidence" value="ECO:0007669"/>
    <property type="project" value="UniProtKB-KW"/>
</dbReference>
<comment type="similarity">
    <text evidence="15">Belongs to the protein kinase superfamily.</text>
</comment>
<dbReference type="GO" id="GO:0004674">
    <property type="term" value="F:protein serine/threonine kinase activity"/>
    <property type="evidence" value="ECO:0007669"/>
    <property type="project" value="UniProtKB-KW"/>
</dbReference>
<feature type="binding site" evidence="13">
    <location>
        <position position="150"/>
    </location>
    <ligand>
        <name>Mg(2+)</name>
        <dbReference type="ChEBI" id="CHEBI:18420"/>
    </ligand>
</feature>
<gene>
    <name evidence="17" type="ORF">VNO77_23417</name>
</gene>
<keyword evidence="11" id="KW-0325">Glycoprotein</keyword>
<evidence type="ECO:0000256" key="7">
    <source>
        <dbReference type="ARBA" id="ARBA00022777"/>
    </source>
</evidence>
<dbReference type="PROSITE" id="PS00107">
    <property type="entry name" value="PROTEIN_KINASE_ATP"/>
    <property type="match status" value="1"/>
</dbReference>
<dbReference type="InterPro" id="IPR011009">
    <property type="entry name" value="Kinase-like_dom_sf"/>
</dbReference>
<dbReference type="GO" id="GO:0005524">
    <property type="term" value="F:ATP binding"/>
    <property type="evidence" value="ECO:0007669"/>
    <property type="project" value="UniProtKB-UniRule"/>
</dbReference>
<evidence type="ECO:0000256" key="2">
    <source>
        <dbReference type="ARBA" id="ARBA00022527"/>
    </source>
</evidence>
<comment type="subcellular location">
    <subcellularLocation>
        <location evidence="1">Membrane</location>
        <topology evidence="1">Single-pass type I membrane protein</topology>
    </subcellularLocation>
</comment>
<keyword evidence="4" id="KW-0812">Transmembrane</keyword>
<dbReference type="InterPro" id="IPR017441">
    <property type="entry name" value="Protein_kinase_ATP_BS"/>
</dbReference>
<evidence type="ECO:0000256" key="5">
    <source>
        <dbReference type="ARBA" id="ARBA00022729"/>
    </source>
</evidence>
<organism evidence="17 18">
    <name type="scientific">Canavalia gladiata</name>
    <name type="common">Sword bean</name>
    <name type="synonym">Dolichos gladiatus</name>
    <dbReference type="NCBI Taxonomy" id="3824"/>
    <lineage>
        <taxon>Eukaryota</taxon>
        <taxon>Viridiplantae</taxon>
        <taxon>Streptophyta</taxon>
        <taxon>Embryophyta</taxon>
        <taxon>Tracheophyta</taxon>
        <taxon>Spermatophyta</taxon>
        <taxon>Magnoliopsida</taxon>
        <taxon>eudicotyledons</taxon>
        <taxon>Gunneridae</taxon>
        <taxon>Pentapetalae</taxon>
        <taxon>rosids</taxon>
        <taxon>fabids</taxon>
        <taxon>Fabales</taxon>
        <taxon>Fabaceae</taxon>
        <taxon>Papilionoideae</taxon>
        <taxon>50 kb inversion clade</taxon>
        <taxon>NPAAA clade</taxon>
        <taxon>indigoferoid/millettioid clade</taxon>
        <taxon>Phaseoleae</taxon>
        <taxon>Canavalia</taxon>
    </lineage>
</organism>
<sequence length="347" mass="39605">MILEREKPIRFSDQHLRIATDNYSYLLGSGGFGTVYKGSFSDGTIVAVKILHGSSNKRNEEQFMAEVSTIGRIHHFNLIRLYGFCFEKNLITLVYEYMENGSLDKYLFHENNTLGYEKLHQIAVGTARGIAYLHEECQQRIIHYDIKPGNILLDRNFNPKVADFGLAKLYNRESSHLTMTGGRGTPGYAAPELWMPFPVTHKCDVYSFGMLLFEIIGRRKNLDINLPESQEWFPMWVWNKIDAGELEELIIACGIEDKNKDIAKRMINIALYCVQYRPESRPIMSDVVKMLEGSIDIPKSLNPFQQFMDGNFIKNTSGSSVMETDSSIGHDTPIMRNYDIELASSQG</sequence>
<keyword evidence="10" id="KW-0472">Membrane</keyword>
<evidence type="ECO:0000256" key="6">
    <source>
        <dbReference type="ARBA" id="ARBA00022741"/>
    </source>
</evidence>
<dbReference type="InterPro" id="IPR045874">
    <property type="entry name" value="LRK10/LRL21-25-like"/>
</dbReference>
<evidence type="ECO:0000313" key="18">
    <source>
        <dbReference type="Proteomes" id="UP001367508"/>
    </source>
</evidence>
<keyword evidence="6 14" id="KW-0547">Nucleotide-binding</keyword>
<dbReference type="PROSITE" id="PS50011">
    <property type="entry name" value="PROTEIN_KINASE_DOM"/>
    <property type="match status" value="1"/>
</dbReference>
<evidence type="ECO:0000256" key="8">
    <source>
        <dbReference type="ARBA" id="ARBA00022840"/>
    </source>
</evidence>
<feature type="domain" description="Protein kinase" evidence="16">
    <location>
        <begin position="21"/>
        <end position="305"/>
    </location>
</feature>
<dbReference type="Proteomes" id="UP001367508">
    <property type="component" value="Unassembled WGS sequence"/>
</dbReference>
<dbReference type="FunFam" id="1.10.510.10:FF:000537">
    <property type="entry name" value="Putative receptor-like protein kinase"/>
    <property type="match status" value="1"/>
</dbReference>
<evidence type="ECO:0000256" key="3">
    <source>
        <dbReference type="ARBA" id="ARBA00022679"/>
    </source>
</evidence>
<protein>
    <recommendedName>
        <fullName evidence="16">Protein kinase domain-containing protein</fullName>
    </recommendedName>
</protein>
<proteinExistence type="inferred from homology"/>
<keyword evidence="9" id="KW-1133">Transmembrane helix</keyword>
<keyword evidence="18" id="KW-1185">Reference proteome</keyword>
<dbReference type="Gene3D" id="3.30.200.20">
    <property type="entry name" value="Phosphorylase Kinase, domain 1"/>
    <property type="match status" value="1"/>
</dbReference>